<organism evidence="1">
    <name type="scientific">mine drainage metagenome</name>
    <dbReference type="NCBI Taxonomy" id="410659"/>
    <lineage>
        <taxon>unclassified sequences</taxon>
        <taxon>metagenomes</taxon>
        <taxon>ecological metagenomes</taxon>
    </lineage>
</organism>
<dbReference type="GO" id="GO:0005992">
    <property type="term" value="P:trehalose biosynthetic process"/>
    <property type="evidence" value="ECO:0007669"/>
    <property type="project" value="InterPro"/>
</dbReference>
<reference evidence="1" key="1">
    <citation type="submission" date="2013-08" db="EMBL/GenBank/DDBJ databases">
        <authorList>
            <person name="Mendez C."/>
            <person name="Richter M."/>
            <person name="Ferrer M."/>
            <person name="Sanchez J."/>
        </authorList>
    </citation>
    <scope>NUCLEOTIDE SEQUENCE</scope>
</reference>
<name>T0YP69_9ZZZZ</name>
<dbReference type="Gene3D" id="3.40.50.2000">
    <property type="entry name" value="Glycogen Phosphorylase B"/>
    <property type="match status" value="1"/>
</dbReference>
<evidence type="ECO:0000313" key="1">
    <source>
        <dbReference type="EMBL" id="EQD37336.1"/>
    </source>
</evidence>
<dbReference type="InterPro" id="IPR001830">
    <property type="entry name" value="Glyco_trans_20"/>
</dbReference>
<accession>T0YP69</accession>
<dbReference type="EMBL" id="AUZX01012960">
    <property type="protein sequence ID" value="EQD37336.1"/>
    <property type="molecule type" value="Genomic_DNA"/>
</dbReference>
<dbReference type="PANTHER" id="PTHR10788:SF106">
    <property type="entry name" value="BCDNA.GH08860"/>
    <property type="match status" value="1"/>
</dbReference>
<dbReference type="Pfam" id="PF00982">
    <property type="entry name" value="Glyco_transf_20"/>
    <property type="match status" value="1"/>
</dbReference>
<dbReference type="PANTHER" id="PTHR10788">
    <property type="entry name" value="TREHALOSE-6-PHOSPHATE SYNTHASE"/>
    <property type="match status" value="1"/>
</dbReference>
<proteinExistence type="predicted"/>
<feature type="non-terminal residue" evidence="1">
    <location>
        <position position="1"/>
    </location>
</feature>
<dbReference type="SUPFAM" id="SSF53756">
    <property type="entry name" value="UDP-Glycosyltransferase/glycogen phosphorylase"/>
    <property type="match status" value="1"/>
</dbReference>
<reference evidence="1" key="2">
    <citation type="journal article" date="2014" name="ISME J.">
        <title>Microbial stratification in low pH oxic and suboxic macroscopic growths along an acid mine drainage.</title>
        <authorList>
            <person name="Mendez-Garcia C."/>
            <person name="Mesa V."/>
            <person name="Sprenger R.R."/>
            <person name="Richter M."/>
            <person name="Diez M.S."/>
            <person name="Solano J."/>
            <person name="Bargiela R."/>
            <person name="Golyshina O.V."/>
            <person name="Manteca A."/>
            <person name="Ramos J.L."/>
            <person name="Gallego J.R."/>
            <person name="Llorente I."/>
            <person name="Martins Dos Santos V.A."/>
            <person name="Jensen O.N."/>
            <person name="Pelaez A.I."/>
            <person name="Sanchez J."/>
            <person name="Ferrer M."/>
        </authorList>
    </citation>
    <scope>NUCLEOTIDE SEQUENCE</scope>
</reference>
<comment type="caution">
    <text evidence="1">The sequence shown here is derived from an EMBL/GenBank/DDBJ whole genome shotgun (WGS) entry which is preliminary data.</text>
</comment>
<dbReference type="AlphaFoldDB" id="T0YP69"/>
<gene>
    <name evidence="1" type="ORF">B1A_17618</name>
</gene>
<protein>
    <submittedName>
        <fullName evidence="1">Alpha,alpha-trehalose-phosphate synthase (UDP-forming)</fullName>
    </submittedName>
</protein>
<dbReference type="GO" id="GO:0003825">
    <property type="term" value="F:alpha,alpha-trehalose-phosphate synthase (UDP-forming) activity"/>
    <property type="evidence" value="ECO:0007669"/>
    <property type="project" value="TreeGrafter"/>
</dbReference>
<sequence length="210" mass="23780">RKMLLGVDRLDYTKGIPARLEAFEWMLEHQPSLRGRAVFVQVAAPTRTEIEDYRLLAEQVRARVHAINTRFATENWQPVQLIEHSLRLEILVALYRIADVAVVSSLYDGLNLVAKEYVAARVDGDGALCLSETAGAYNELRDAFPLSPLMPERMAEGILRALAAGPEERQERMRRLQAAVHQNTIDTWLTGAVQGIRRSRPDRFNTQMSN</sequence>